<sequence length="128" mass="14342">MPADSVHRAANKPGPDSKGVGSLSAANPQWVDSGLSEPVTSDDDTKYLLADDNLVIRRLFEKIMQRLNRKCHMVENGQQAVDAYKEHPERCRVILMDTKMPVMGGMDTYLRKPPDLDAVKAWLDCYPV</sequence>
<protein>
    <submittedName>
        <fullName evidence="1">Uncharacterized protein</fullName>
    </submittedName>
</protein>
<comment type="caution">
    <text evidence="1">The sequence shown here is derived from an EMBL/GenBank/DDBJ whole genome shotgun (WGS) entry which is preliminary data.</text>
</comment>
<reference evidence="1" key="1">
    <citation type="submission" date="2022-08" db="EMBL/GenBank/DDBJ databases">
        <title>Genome Sequence of Fusarium decemcellulare.</title>
        <authorList>
            <person name="Buettner E."/>
        </authorList>
    </citation>
    <scope>NUCLEOTIDE SEQUENCE</scope>
    <source>
        <strain evidence="1">Babe19</strain>
    </source>
</reference>
<dbReference type="Proteomes" id="UP001148629">
    <property type="component" value="Unassembled WGS sequence"/>
</dbReference>
<name>A0ACC1SLR6_9HYPO</name>
<accession>A0ACC1SLR6</accession>
<organism evidence="1 2">
    <name type="scientific">Fusarium decemcellulare</name>
    <dbReference type="NCBI Taxonomy" id="57161"/>
    <lineage>
        <taxon>Eukaryota</taxon>
        <taxon>Fungi</taxon>
        <taxon>Dikarya</taxon>
        <taxon>Ascomycota</taxon>
        <taxon>Pezizomycotina</taxon>
        <taxon>Sordariomycetes</taxon>
        <taxon>Hypocreomycetidae</taxon>
        <taxon>Hypocreales</taxon>
        <taxon>Nectriaceae</taxon>
        <taxon>Fusarium</taxon>
        <taxon>Fusarium decemcellulare species complex</taxon>
    </lineage>
</organism>
<proteinExistence type="predicted"/>
<keyword evidence="2" id="KW-1185">Reference proteome</keyword>
<evidence type="ECO:0000313" key="1">
    <source>
        <dbReference type="EMBL" id="KAJ3542200.1"/>
    </source>
</evidence>
<evidence type="ECO:0000313" key="2">
    <source>
        <dbReference type="Proteomes" id="UP001148629"/>
    </source>
</evidence>
<dbReference type="EMBL" id="JANRMS010000308">
    <property type="protein sequence ID" value="KAJ3542200.1"/>
    <property type="molecule type" value="Genomic_DNA"/>
</dbReference>
<gene>
    <name evidence="1" type="ORF">NM208_g4231</name>
</gene>